<gene>
    <name evidence="11" type="primary">dltB</name>
    <name evidence="11" type="ORF">E4665_05820</name>
</gene>
<feature type="transmembrane region" description="Helical" evidence="10">
    <location>
        <begin position="84"/>
        <end position="100"/>
    </location>
</feature>
<evidence type="ECO:0000256" key="1">
    <source>
        <dbReference type="ARBA" id="ARBA00004651"/>
    </source>
</evidence>
<evidence type="ECO:0000256" key="7">
    <source>
        <dbReference type="ARBA" id="ARBA00023136"/>
    </source>
</evidence>
<comment type="pathway">
    <text evidence="9">Cell wall biogenesis; lipoteichoic acid biosynthesis.</text>
</comment>
<dbReference type="InterPro" id="IPR004299">
    <property type="entry name" value="MBOAT_fam"/>
</dbReference>
<evidence type="ECO:0000256" key="3">
    <source>
        <dbReference type="ARBA" id="ARBA00022475"/>
    </source>
</evidence>
<evidence type="ECO:0000256" key="8">
    <source>
        <dbReference type="ARBA" id="ARBA00023315"/>
    </source>
</evidence>
<evidence type="ECO:0000256" key="9">
    <source>
        <dbReference type="PIRNR" id="PIRNR016636"/>
    </source>
</evidence>
<feature type="transmembrane region" description="Helical" evidence="10">
    <location>
        <begin position="328"/>
        <end position="345"/>
    </location>
</feature>
<feature type="transmembrane region" description="Helical" evidence="10">
    <location>
        <begin position="304"/>
        <end position="322"/>
    </location>
</feature>
<organism evidence="11 12">
    <name type="scientific">Sporolactobacillus shoreae</name>
    <dbReference type="NCBI Taxonomy" id="1465501"/>
    <lineage>
        <taxon>Bacteria</taxon>
        <taxon>Bacillati</taxon>
        <taxon>Bacillota</taxon>
        <taxon>Bacilli</taxon>
        <taxon>Bacillales</taxon>
        <taxon>Sporolactobacillaceae</taxon>
        <taxon>Sporolactobacillus</taxon>
    </lineage>
</organism>
<dbReference type="UniPathway" id="UPA00556"/>
<comment type="subcellular location">
    <subcellularLocation>
        <location evidence="1">Cell membrane</location>
        <topology evidence="1">Multi-pass membrane protein</topology>
    </subcellularLocation>
</comment>
<feature type="transmembrane region" description="Helical" evidence="10">
    <location>
        <begin position="181"/>
        <end position="203"/>
    </location>
</feature>
<keyword evidence="5 10" id="KW-0812">Transmembrane</keyword>
<dbReference type="GO" id="GO:0005886">
    <property type="term" value="C:plasma membrane"/>
    <property type="evidence" value="ECO:0007669"/>
    <property type="project" value="UniProtKB-SubCell"/>
</dbReference>
<evidence type="ECO:0000313" key="11">
    <source>
        <dbReference type="EMBL" id="TGA98844.1"/>
    </source>
</evidence>
<feature type="transmembrane region" description="Helical" evidence="10">
    <location>
        <begin position="106"/>
        <end position="122"/>
    </location>
</feature>
<dbReference type="EC" id="2.3.1.-" evidence="9"/>
<feature type="transmembrane region" description="Helical" evidence="10">
    <location>
        <begin position="12"/>
        <end position="30"/>
    </location>
</feature>
<keyword evidence="3 9" id="KW-1003">Cell membrane</keyword>
<dbReference type="PIRSF" id="PIRSF500216">
    <property type="entry name" value="DltB"/>
    <property type="match status" value="1"/>
</dbReference>
<dbReference type="Proteomes" id="UP000298347">
    <property type="component" value="Unassembled WGS sequence"/>
</dbReference>
<dbReference type="EMBL" id="SRJD01000005">
    <property type="protein sequence ID" value="TGA98844.1"/>
    <property type="molecule type" value="Genomic_DNA"/>
</dbReference>
<dbReference type="NCBIfam" id="TIGR04091">
    <property type="entry name" value="LTA_dltB"/>
    <property type="match status" value="1"/>
</dbReference>
<feature type="transmembrane region" description="Helical" evidence="10">
    <location>
        <begin position="361"/>
        <end position="381"/>
    </location>
</feature>
<dbReference type="RefSeq" id="WP_135347864.1">
    <property type="nucleotide sequence ID" value="NZ_SRJD01000005.1"/>
</dbReference>
<comment type="function">
    <text evidence="9">O-acyltransferase that catalyzes D-alanylation of both teichoic acid and lipoteichoic acid (LTA). D-alanylation of LTA plays an important role in modulating the properties of the cell wall in Gram-positive bacteria, influencing the net charge of the cell wall. Catalyzes D-alanylation from DltC carrier protein.</text>
</comment>
<comment type="similarity">
    <text evidence="2 9">Belongs to the membrane-bound acyltransferase family.</text>
</comment>
<feature type="transmembrane region" description="Helical" evidence="10">
    <location>
        <begin position="224"/>
        <end position="250"/>
    </location>
</feature>
<dbReference type="PANTHER" id="PTHR13285">
    <property type="entry name" value="ACYLTRANSFERASE"/>
    <property type="match status" value="1"/>
</dbReference>
<dbReference type="PIRSF" id="PIRSF016636">
    <property type="entry name" value="AlgI_DltB"/>
    <property type="match status" value="1"/>
</dbReference>
<keyword evidence="6 10" id="KW-1133">Transmembrane helix</keyword>
<evidence type="ECO:0000256" key="6">
    <source>
        <dbReference type="ARBA" id="ARBA00022989"/>
    </source>
</evidence>
<dbReference type="PANTHER" id="PTHR13285:SF23">
    <property type="entry name" value="TEICHOIC ACID D-ALANYLTRANSFERASE"/>
    <property type="match status" value="1"/>
</dbReference>
<dbReference type="GO" id="GO:0016746">
    <property type="term" value="F:acyltransferase activity"/>
    <property type="evidence" value="ECO:0007669"/>
    <property type="project" value="UniProtKB-KW"/>
</dbReference>
<accession>A0A4Z0GQK1</accession>
<evidence type="ECO:0000256" key="2">
    <source>
        <dbReference type="ARBA" id="ARBA00010323"/>
    </source>
</evidence>
<keyword evidence="4 9" id="KW-0808">Transferase</keyword>
<dbReference type="InterPro" id="IPR024024">
    <property type="entry name" value="DltB"/>
</dbReference>
<comment type="caution">
    <text evidence="11">The sequence shown here is derived from an EMBL/GenBank/DDBJ whole genome shotgun (WGS) entry which is preliminary data.</text>
</comment>
<protein>
    <recommendedName>
        <fullName evidence="9">Teichoic acid D-alanyltransferase</fullName>
        <ecNumber evidence="9">2.3.1.-</ecNumber>
    </recommendedName>
</protein>
<evidence type="ECO:0000256" key="10">
    <source>
        <dbReference type="SAM" id="Phobius"/>
    </source>
</evidence>
<sequence length="389" mass="46272">MISFVPYASFRFFIVAGILMIPIIVSGLIGKRMRLYNDFVTVVMIFLIFYGQPAQFVSIIIFVLWQTGLVKGYLELRKRNNRSVYFYVATALAVFPLFIVKLSADVPALNFFGFLGISYVSFRTIEMIMDIRDGLIKSVSVAEFLRFVLFFPTISSGPIDRYSRFKKDQAVVPTRKEYKELLYLGLNKIFLGFLYKYIIGYLVHEYWMGSSMMNGNSLFSIWMYMYAYSMYLFFDFAGYSQFAIGLSYLMGIRTPENFNKPFLSRNIKDFWNRWHMSLSFWFRDFIYMRFVYTMIKKKRLKNRYLISDLGLALNFMIMGFWHGFLLQYIIYGIYHAVVFISFNRFEQFNKKHSIWSKDNRWVHALSVLITFHVICFSFLIFSGRLNFLW</sequence>
<reference evidence="11 12" key="1">
    <citation type="journal article" date="2015" name="Int. J. Syst. Evol. Microbiol.">
        <title>Sporolactobacillus shoreae sp. nov. and Sporolactobacillus spathodeae sp. nov., two spore-forming lactic acid bacteria isolated from tree barks in Thailand.</title>
        <authorList>
            <person name="Thamacharoensuk T."/>
            <person name="Kitahara M."/>
            <person name="Ohkuma M."/>
            <person name="Thongchul N."/>
            <person name="Tanasupawat S."/>
        </authorList>
    </citation>
    <scope>NUCLEOTIDE SEQUENCE [LARGE SCALE GENOMIC DNA]</scope>
    <source>
        <strain evidence="11 12">BK92</strain>
    </source>
</reference>
<evidence type="ECO:0000256" key="5">
    <source>
        <dbReference type="ARBA" id="ARBA00022692"/>
    </source>
</evidence>
<feature type="transmembrane region" description="Helical" evidence="10">
    <location>
        <begin position="42"/>
        <end position="64"/>
    </location>
</feature>
<dbReference type="GO" id="GO:0070395">
    <property type="term" value="P:lipoteichoic acid biosynthetic process"/>
    <property type="evidence" value="ECO:0007669"/>
    <property type="project" value="UniProtKB-UniRule"/>
</dbReference>
<keyword evidence="7 9" id="KW-0472">Membrane</keyword>
<name>A0A4Z0GQK1_9BACL</name>
<evidence type="ECO:0000256" key="4">
    <source>
        <dbReference type="ARBA" id="ARBA00022679"/>
    </source>
</evidence>
<dbReference type="InterPro" id="IPR024194">
    <property type="entry name" value="Ac/AlaTfrase_AlgI/DltB"/>
</dbReference>
<keyword evidence="12" id="KW-1185">Reference proteome</keyword>
<keyword evidence="8 9" id="KW-0012">Acyltransferase</keyword>
<dbReference type="AlphaFoldDB" id="A0A4Z0GQK1"/>
<dbReference type="OrthoDB" id="9805788at2"/>
<proteinExistence type="inferred from homology"/>
<dbReference type="Pfam" id="PF03062">
    <property type="entry name" value="MBOAT"/>
    <property type="match status" value="1"/>
</dbReference>
<dbReference type="InterPro" id="IPR051085">
    <property type="entry name" value="MB_O-acyltransferase"/>
</dbReference>
<evidence type="ECO:0000313" key="12">
    <source>
        <dbReference type="Proteomes" id="UP000298347"/>
    </source>
</evidence>